<dbReference type="PROSITE" id="PS00519">
    <property type="entry name" value="HTH_ASNC_1"/>
    <property type="match status" value="1"/>
</dbReference>
<dbReference type="SUPFAM" id="SSF46785">
    <property type="entry name" value="Winged helix' DNA-binding domain"/>
    <property type="match status" value="1"/>
</dbReference>
<dbReference type="SMART" id="SM00344">
    <property type="entry name" value="HTH_ASNC"/>
    <property type="match status" value="1"/>
</dbReference>
<dbReference type="GO" id="GO:0043565">
    <property type="term" value="F:sequence-specific DNA binding"/>
    <property type="evidence" value="ECO:0007669"/>
    <property type="project" value="InterPro"/>
</dbReference>
<evidence type="ECO:0000259" key="4">
    <source>
        <dbReference type="PROSITE" id="PS50956"/>
    </source>
</evidence>
<dbReference type="InterPro" id="IPR019887">
    <property type="entry name" value="Tscrpt_reg_AsnC/Lrp_C"/>
</dbReference>
<evidence type="ECO:0000256" key="3">
    <source>
        <dbReference type="ARBA" id="ARBA00023163"/>
    </source>
</evidence>
<dbReference type="Gene3D" id="1.10.10.10">
    <property type="entry name" value="Winged helix-like DNA-binding domain superfamily/Winged helix DNA-binding domain"/>
    <property type="match status" value="1"/>
</dbReference>
<keyword evidence="3" id="KW-0804">Transcription</keyword>
<dbReference type="PANTHER" id="PTHR30154:SF34">
    <property type="entry name" value="TRANSCRIPTIONAL REGULATOR AZLB"/>
    <property type="match status" value="1"/>
</dbReference>
<evidence type="ECO:0000313" key="6">
    <source>
        <dbReference type="Proteomes" id="UP000435648"/>
    </source>
</evidence>
<dbReference type="KEGG" id="siw:GH266_22215"/>
<keyword evidence="2" id="KW-0238">DNA-binding</keyword>
<dbReference type="InterPro" id="IPR036388">
    <property type="entry name" value="WH-like_DNA-bd_sf"/>
</dbReference>
<dbReference type="Gene3D" id="3.30.70.920">
    <property type="match status" value="1"/>
</dbReference>
<dbReference type="GO" id="GO:0043200">
    <property type="term" value="P:response to amino acid"/>
    <property type="evidence" value="ECO:0007669"/>
    <property type="project" value="TreeGrafter"/>
</dbReference>
<dbReference type="InterPro" id="IPR036390">
    <property type="entry name" value="WH_DNA-bd_sf"/>
</dbReference>
<gene>
    <name evidence="5" type="ORF">GH266_22215</name>
</gene>
<accession>A0A857CDK4</accession>
<keyword evidence="1" id="KW-0805">Transcription regulation</keyword>
<dbReference type="Pfam" id="PF01037">
    <property type="entry name" value="AsnC_trans_reg"/>
    <property type="match status" value="1"/>
</dbReference>
<dbReference type="Proteomes" id="UP000435648">
    <property type="component" value="Chromosome"/>
</dbReference>
<feature type="domain" description="HTH asnC-type" evidence="4">
    <location>
        <begin position="14"/>
        <end position="67"/>
    </location>
</feature>
<dbReference type="PANTHER" id="PTHR30154">
    <property type="entry name" value="LEUCINE-RESPONSIVE REGULATORY PROTEIN"/>
    <property type="match status" value="1"/>
</dbReference>
<proteinExistence type="predicted"/>
<dbReference type="PROSITE" id="PS50956">
    <property type="entry name" value="HTH_ASNC_2"/>
    <property type="match status" value="1"/>
</dbReference>
<dbReference type="InterPro" id="IPR000485">
    <property type="entry name" value="AsnC-type_HTH_dom"/>
</dbReference>
<organism evidence="5 6">
    <name type="scientific">Stappia indica</name>
    <dbReference type="NCBI Taxonomy" id="538381"/>
    <lineage>
        <taxon>Bacteria</taxon>
        <taxon>Pseudomonadati</taxon>
        <taxon>Pseudomonadota</taxon>
        <taxon>Alphaproteobacteria</taxon>
        <taxon>Hyphomicrobiales</taxon>
        <taxon>Stappiaceae</taxon>
        <taxon>Stappia</taxon>
    </lineage>
</organism>
<reference evidence="5 6" key="1">
    <citation type="submission" date="2019-12" db="EMBL/GenBank/DDBJ databases">
        <title>The genome of Stappia indica PHM037.</title>
        <authorList>
            <person name="Kacar D."/>
            <person name="Galan B."/>
            <person name="Canedo L."/>
            <person name="Rodriguez P."/>
            <person name="de la Calle F."/>
            <person name="Garcia J.L."/>
        </authorList>
    </citation>
    <scope>NUCLEOTIDE SEQUENCE [LARGE SCALE GENOMIC DNA]</scope>
    <source>
        <strain evidence="5 6">PHM037</strain>
    </source>
</reference>
<dbReference type="InterPro" id="IPR011008">
    <property type="entry name" value="Dimeric_a/b-barrel"/>
</dbReference>
<dbReference type="Pfam" id="PF13404">
    <property type="entry name" value="HTH_AsnC-type"/>
    <property type="match status" value="1"/>
</dbReference>
<dbReference type="EMBL" id="CP046908">
    <property type="protein sequence ID" value="QGZ36969.1"/>
    <property type="molecule type" value="Genomic_DNA"/>
</dbReference>
<dbReference type="InterPro" id="IPR019888">
    <property type="entry name" value="Tscrpt_reg_AsnC-like"/>
</dbReference>
<dbReference type="RefSeq" id="WP_158195787.1">
    <property type="nucleotide sequence ID" value="NZ_CP046908.1"/>
</dbReference>
<evidence type="ECO:0000313" key="5">
    <source>
        <dbReference type="EMBL" id="QGZ36969.1"/>
    </source>
</evidence>
<protein>
    <submittedName>
        <fullName evidence="5">AsnC family transcriptional regulator</fullName>
    </submittedName>
</protein>
<dbReference type="SUPFAM" id="SSF54909">
    <property type="entry name" value="Dimeric alpha+beta barrel"/>
    <property type="match status" value="1"/>
</dbReference>
<dbReference type="GO" id="GO:0005829">
    <property type="term" value="C:cytosol"/>
    <property type="evidence" value="ECO:0007669"/>
    <property type="project" value="TreeGrafter"/>
</dbReference>
<evidence type="ECO:0000256" key="2">
    <source>
        <dbReference type="ARBA" id="ARBA00023125"/>
    </source>
</evidence>
<dbReference type="PRINTS" id="PR00033">
    <property type="entry name" value="HTHASNC"/>
</dbReference>
<evidence type="ECO:0000256" key="1">
    <source>
        <dbReference type="ARBA" id="ARBA00023015"/>
    </source>
</evidence>
<dbReference type="InterPro" id="IPR019885">
    <property type="entry name" value="Tscrpt_reg_HTH_AsnC-type_CS"/>
</dbReference>
<dbReference type="AlphaFoldDB" id="A0A857CDK4"/>
<dbReference type="OrthoDB" id="9809462at2"/>
<sequence>MAGASCKDRPEAELSVLDRKLVGLLTEDARRSHTELAARLGVSRTTVKNRIDRLMDLGIIERFTIKLAGSEERKLRGDASFFHMKLRRPFCKSVHDAVRGWPELIGAWSIAGTTDMTLLVQCEGLERIEELREQLARHPEVELVWTAMVLRQWTLKSSRNRDYEPGDGPDRLDFRLREMAGMGGTGQVASDAEKIR</sequence>
<name>A0A857CDK4_9HYPH</name>